<dbReference type="Gene3D" id="3.30.70.330">
    <property type="match status" value="1"/>
</dbReference>
<sequence length="377" mass="43024">MSHLPSSSAAPATAQTTRTGKNPYTDQTNTDTNKPSLPYFSKWSRQRIQDDIDKGLIHSLYVENLSPQWKPTDVYRVMSKYGEVVDVYIPKKQSRTGQRFGFVRFQGVRDFQRLLSNVNRVQVEGGMVRANVARKRIQGFPVRGKGEQHRADRQPVRDGRTYARVMKGGHVDTNQGTQGKEEVISFIPSTDINRWLSRCAVGIAKDPKKMESVSLVWKLHNMPEVEVVDMGGDSVLVCFPSSDGMAQFVQEPPEWVSIWFKSFTPWKQGDRAVNRRCWVTIGGVPLNAWCQEFFQLVGSEFGQFLQIDDDTERRRNLGSARLEILTEQEDVINMKLRVTIANQSYSIVVLEDTVYNIAEESLVQSVFYPMNDQTEEE</sequence>
<feature type="compositionally biased region" description="Polar residues" evidence="2">
    <location>
        <begin position="20"/>
        <end position="35"/>
    </location>
</feature>
<protein>
    <recommendedName>
        <fullName evidence="3">RRM domain-containing protein</fullName>
    </recommendedName>
</protein>
<keyword evidence="5" id="KW-1185">Reference proteome</keyword>
<feature type="domain" description="RRM" evidence="3">
    <location>
        <begin position="58"/>
        <end position="135"/>
    </location>
</feature>
<dbReference type="SUPFAM" id="SSF54928">
    <property type="entry name" value="RNA-binding domain, RBD"/>
    <property type="match status" value="1"/>
</dbReference>
<gene>
    <name evidence="4" type="ORF">Tsubulata_007662</name>
</gene>
<feature type="compositionally biased region" description="Low complexity" evidence="2">
    <location>
        <begin position="1"/>
        <end position="19"/>
    </location>
</feature>
<organism evidence="4 5">
    <name type="scientific">Turnera subulata</name>
    <dbReference type="NCBI Taxonomy" id="218843"/>
    <lineage>
        <taxon>Eukaryota</taxon>
        <taxon>Viridiplantae</taxon>
        <taxon>Streptophyta</taxon>
        <taxon>Embryophyta</taxon>
        <taxon>Tracheophyta</taxon>
        <taxon>Spermatophyta</taxon>
        <taxon>Magnoliopsida</taxon>
        <taxon>eudicotyledons</taxon>
        <taxon>Gunneridae</taxon>
        <taxon>Pentapetalae</taxon>
        <taxon>rosids</taxon>
        <taxon>fabids</taxon>
        <taxon>Malpighiales</taxon>
        <taxon>Passifloraceae</taxon>
        <taxon>Turnera</taxon>
    </lineage>
</organism>
<comment type="caution">
    <text evidence="4">The sequence shown here is derived from an EMBL/GenBank/DDBJ whole genome shotgun (WGS) entry which is preliminary data.</text>
</comment>
<dbReference type="InterPro" id="IPR035979">
    <property type="entry name" value="RBD_domain_sf"/>
</dbReference>
<dbReference type="CDD" id="cd00590">
    <property type="entry name" value="RRM_SF"/>
    <property type="match status" value="1"/>
</dbReference>
<name>A0A9Q0FNB9_9ROSI</name>
<keyword evidence="1" id="KW-0694">RNA-binding</keyword>
<dbReference type="Proteomes" id="UP001141552">
    <property type="component" value="Unassembled WGS sequence"/>
</dbReference>
<evidence type="ECO:0000313" key="5">
    <source>
        <dbReference type="Proteomes" id="UP001141552"/>
    </source>
</evidence>
<proteinExistence type="predicted"/>
<evidence type="ECO:0000256" key="2">
    <source>
        <dbReference type="SAM" id="MobiDB-lite"/>
    </source>
</evidence>
<dbReference type="PANTHER" id="PTHR34427:SF5">
    <property type="entry name" value="DUF4283 DOMAIN-CONTAINING PROTEIN"/>
    <property type="match status" value="1"/>
</dbReference>
<dbReference type="PROSITE" id="PS50102">
    <property type="entry name" value="RRM"/>
    <property type="match status" value="1"/>
</dbReference>
<evidence type="ECO:0000256" key="1">
    <source>
        <dbReference type="PROSITE-ProRule" id="PRU00176"/>
    </source>
</evidence>
<dbReference type="InterPro" id="IPR000504">
    <property type="entry name" value="RRM_dom"/>
</dbReference>
<reference evidence="4" key="1">
    <citation type="submission" date="2022-02" db="EMBL/GenBank/DDBJ databases">
        <authorList>
            <person name="Henning P.M."/>
            <person name="McCubbin A.G."/>
            <person name="Shore J.S."/>
        </authorList>
    </citation>
    <scope>NUCLEOTIDE SEQUENCE</scope>
    <source>
        <strain evidence="4">F60SS</strain>
        <tissue evidence="4">Leaves</tissue>
    </source>
</reference>
<dbReference type="Pfam" id="PF00076">
    <property type="entry name" value="RRM_1"/>
    <property type="match status" value="1"/>
</dbReference>
<dbReference type="OrthoDB" id="861279at2759"/>
<dbReference type="AlphaFoldDB" id="A0A9Q0FNB9"/>
<reference evidence="4" key="2">
    <citation type="journal article" date="2023" name="Plants (Basel)">
        <title>Annotation of the Turnera subulata (Passifloraceae) Draft Genome Reveals the S-Locus Evolved after the Divergence of Turneroideae from Passifloroideae in a Stepwise Manner.</title>
        <authorList>
            <person name="Henning P.M."/>
            <person name="Roalson E.H."/>
            <person name="Mir W."/>
            <person name="McCubbin A.G."/>
            <person name="Shore J.S."/>
        </authorList>
    </citation>
    <scope>NUCLEOTIDE SEQUENCE</scope>
    <source>
        <strain evidence="4">F60SS</strain>
    </source>
</reference>
<dbReference type="InterPro" id="IPR012677">
    <property type="entry name" value="Nucleotide-bd_a/b_plait_sf"/>
</dbReference>
<dbReference type="SMART" id="SM00360">
    <property type="entry name" value="RRM"/>
    <property type="match status" value="1"/>
</dbReference>
<dbReference type="PANTHER" id="PTHR34427">
    <property type="entry name" value="DUF4283 DOMAIN PROTEIN"/>
    <property type="match status" value="1"/>
</dbReference>
<evidence type="ECO:0000259" key="3">
    <source>
        <dbReference type="PROSITE" id="PS50102"/>
    </source>
</evidence>
<evidence type="ECO:0000313" key="4">
    <source>
        <dbReference type="EMBL" id="KAJ4834708.1"/>
    </source>
</evidence>
<dbReference type="GO" id="GO:0003723">
    <property type="term" value="F:RNA binding"/>
    <property type="evidence" value="ECO:0007669"/>
    <property type="project" value="UniProtKB-UniRule"/>
</dbReference>
<dbReference type="EMBL" id="JAKUCV010004633">
    <property type="protein sequence ID" value="KAJ4834708.1"/>
    <property type="molecule type" value="Genomic_DNA"/>
</dbReference>
<feature type="region of interest" description="Disordered" evidence="2">
    <location>
        <begin position="1"/>
        <end position="38"/>
    </location>
</feature>
<accession>A0A9Q0FNB9</accession>